<evidence type="ECO:0000313" key="3">
    <source>
        <dbReference type="Proteomes" id="UP000587942"/>
    </source>
</evidence>
<dbReference type="Proteomes" id="UP000587942">
    <property type="component" value="Unassembled WGS sequence"/>
</dbReference>
<evidence type="ECO:0000313" key="2">
    <source>
        <dbReference type="EMBL" id="NKE07615.1"/>
    </source>
</evidence>
<feature type="chain" id="PRO_5032766745" evidence="1">
    <location>
        <begin position="27"/>
        <end position="276"/>
    </location>
</feature>
<protein>
    <submittedName>
        <fullName evidence="2">Uncharacterized protein</fullName>
    </submittedName>
</protein>
<keyword evidence="1" id="KW-0732">Signal</keyword>
<dbReference type="RefSeq" id="WP_167834007.1">
    <property type="nucleotide sequence ID" value="NZ_JAAVUM010000018.1"/>
</dbReference>
<reference evidence="2 3" key="1">
    <citation type="submission" date="2020-03" db="EMBL/GenBank/DDBJ databases">
        <authorList>
            <person name="Sun Q."/>
        </authorList>
    </citation>
    <scope>NUCLEOTIDE SEQUENCE [LARGE SCALE GENOMIC DNA]</scope>
    <source>
        <strain evidence="2 3">KACC 21451</strain>
    </source>
</reference>
<evidence type="ECO:0000256" key="1">
    <source>
        <dbReference type="SAM" id="SignalP"/>
    </source>
</evidence>
<proteinExistence type="predicted"/>
<gene>
    <name evidence="2" type="ORF">GWK17_19385</name>
</gene>
<dbReference type="AlphaFoldDB" id="A0A846TTL7"/>
<sequence>MKYIKHLSFVFVVGLLLFSGSLTSHAEEKYSHESLSKQEIKQLIKKVGLTEEEINDFPTEVLRELLDNNAKKISYKKEEHDIIEDSTLEGGTIGTQAIKKGTDLTIGAASFEVTSDRSGLRKFYLYGNFNWLKSPPNRWTDALSIGWPESAELTMPVNSYGDVTQFSAKYMYRDGPYSAWGWQTGKSISRPDYDQPSAGVGFRFNLKDGFGYYEHKGYAGQYVYSKKSSGYFNIMIRYGHTSASITPSFTVYPTVGLGVTPTWVVDTEQSYSILDW</sequence>
<feature type="signal peptide" evidence="1">
    <location>
        <begin position="1"/>
        <end position="26"/>
    </location>
</feature>
<organism evidence="2 3">
    <name type="scientific">Mesobacillus selenatarsenatis</name>
    <dbReference type="NCBI Taxonomy" id="388741"/>
    <lineage>
        <taxon>Bacteria</taxon>
        <taxon>Bacillati</taxon>
        <taxon>Bacillota</taxon>
        <taxon>Bacilli</taxon>
        <taxon>Bacillales</taxon>
        <taxon>Bacillaceae</taxon>
        <taxon>Mesobacillus</taxon>
    </lineage>
</organism>
<dbReference type="EMBL" id="JAAVUM010000018">
    <property type="protein sequence ID" value="NKE07615.1"/>
    <property type="molecule type" value="Genomic_DNA"/>
</dbReference>
<comment type="caution">
    <text evidence="2">The sequence shown here is derived from an EMBL/GenBank/DDBJ whole genome shotgun (WGS) entry which is preliminary data.</text>
</comment>
<accession>A0A846TTL7</accession>
<name>A0A846TTL7_9BACI</name>